<reference evidence="1" key="1">
    <citation type="submission" date="2015-05" db="EMBL/GenBank/DDBJ databases">
        <title>The complete genome of Altererythrobacter atlanticus strain 26DY36.</title>
        <authorList>
            <person name="Wu Y.-H."/>
            <person name="Cheng H."/>
            <person name="Wu X.-W."/>
        </authorList>
    </citation>
    <scope>NUCLEOTIDE SEQUENCE [LARGE SCALE GENOMIC DNA]</scope>
    <source>
        <strain evidence="1">26DY36</strain>
    </source>
</reference>
<accession>A0A0F7KWA6</accession>
<dbReference type="Proteomes" id="UP000034392">
    <property type="component" value="Chromosome"/>
</dbReference>
<evidence type="ECO:0000313" key="1">
    <source>
        <dbReference type="EMBL" id="AKH43070.1"/>
    </source>
</evidence>
<gene>
    <name evidence="1" type="ORF">WYH_02036</name>
</gene>
<evidence type="ECO:0000313" key="2">
    <source>
        <dbReference type="Proteomes" id="UP000034392"/>
    </source>
</evidence>
<keyword evidence="2" id="KW-1185">Reference proteome</keyword>
<dbReference type="PATRIC" id="fig|1267766.3.peg.2059"/>
<name>A0A0F7KWA6_9SPHN</name>
<protein>
    <submittedName>
        <fullName evidence="1">Uncharacterized protein</fullName>
    </submittedName>
</protein>
<dbReference type="AlphaFoldDB" id="A0A0F7KWA6"/>
<dbReference type="EMBL" id="CP011452">
    <property type="protein sequence ID" value="AKH43070.1"/>
    <property type="molecule type" value="Genomic_DNA"/>
</dbReference>
<dbReference type="STRING" id="1267766.WYH_02036"/>
<dbReference type="OrthoDB" id="5956991at2"/>
<sequence length="132" mass="14419">MKRIAAVLAGMALALGSGTAATAQTRAEKGEAKLAKMLEGRVAGDPVKCISQHNMSRLEVIDETALVYDAGSTIYVARPKDPKMLDDSDILVVDRYGSQLCTNDMIRTVDRMGHFLTGIVFLEDFVPYRKPE</sequence>
<dbReference type="KEGG" id="aay:WYH_02036"/>
<dbReference type="RefSeq" id="WP_046903716.1">
    <property type="nucleotide sequence ID" value="NZ_CP011452.2"/>
</dbReference>
<proteinExistence type="predicted"/>
<organism evidence="1 2">
    <name type="scientific">Croceibacterium atlanticum</name>
    <dbReference type="NCBI Taxonomy" id="1267766"/>
    <lineage>
        <taxon>Bacteria</taxon>
        <taxon>Pseudomonadati</taxon>
        <taxon>Pseudomonadota</taxon>
        <taxon>Alphaproteobacteria</taxon>
        <taxon>Sphingomonadales</taxon>
        <taxon>Erythrobacteraceae</taxon>
        <taxon>Croceibacterium</taxon>
    </lineage>
</organism>